<dbReference type="GO" id="GO:1900034">
    <property type="term" value="P:regulation of cellular response to heat"/>
    <property type="evidence" value="ECO:0007669"/>
    <property type="project" value="InterPro"/>
</dbReference>
<evidence type="ECO:0000313" key="2">
    <source>
        <dbReference type="Proteomes" id="UP000315295"/>
    </source>
</evidence>
<dbReference type="PANTHER" id="PTHR33704:SF1">
    <property type="entry name" value="PROTEIN HEAT INTOLERANT 4-RELATED"/>
    <property type="match status" value="1"/>
</dbReference>
<sequence length="92" mass="10958">MADEMIEYEELSAGRKDGFVEFVKEEVGKKERCMQEEEEFHRRKVEGMSEEVECTLENMRLYKLYPLQTPGAPQFMKSQQTNKYFKNAHEVL</sequence>
<organism evidence="1 2">
    <name type="scientific">Malus baccata</name>
    <name type="common">Siberian crab apple</name>
    <name type="synonym">Pyrus baccata</name>
    <dbReference type="NCBI Taxonomy" id="106549"/>
    <lineage>
        <taxon>Eukaryota</taxon>
        <taxon>Viridiplantae</taxon>
        <taxon>Streptophyta</taxon>
        <taxon>Embryophyta</taxon>
        <taxon>Tracheophyta</taxon>
        <taxon>Spermatophyta</taxon>
        <taxon>Magnoliopsida</taxon>
        <taxon>eudicotyledons</taxon>
        <taxon>Gunneridae</taxon>
        <taxon>Pentapetalae</taxon>
        <taxon>rosids</taxon>
        <taxon>fabids</taxon>
        <taxon>Rosales</taxon>
        <taxon>Rosaceae</taxon>
        <taxon>Amygdaloideae</taxon>
        <taxon>Maleae</taxon>
        <taxon>Malus</taxon>
    </lineage>
</organism>
<dbReference type="AlphaFoldDB" id="A0A540MTS9"/>
<dbReference type="PANTHER" id="PTHR33704">
    <property type="entry name" value="PROTEIN HEAT INTOLERANT 4-RELATED"/>
    <property type="match status" value="1"/>
</dbReference>
<dbReference type="InterPro" id="IPR039313">
    <property type="entry name" value="HIT4"/>
</dbReference>
<keyword evidence="2" id="KW-1185">Reference proteome</keyword>
<protein>
    <submittedName>
        <fullName evidence="1">Uncharacterized protein</fullName>
    </submittedName>
</protein>
<reference evidence="1 2" key="1">
    <citation type="journal article" date="2019" name="G3 (Bethesda)">
        <title>Sequencing of a Wild Apple (Malus baccata) Genome Unravels the Differences Between Cultivated and Wild Apple Species Regarding Disease Resistance and Cold Tolerance.</title>
        <authorList>
            <person name="Chen X."/>
        </authorList>
    </citation>
    <scope>NUCLEOTIDE SEQUENCE [LARGE SCALE GENOMIC DNA]</scope>
    <source>
        <strain evidence="2">cv. Shandingzi</strain>
        <tissue evidence="1">Leaves</tissue>
    </source>
</reference>
<proteinExistence type="predicted"/>
<evidence type="ECO:0000313" key="1">
    <source>
        <dbReference type="EMBL" id="TQE02206.1"/>
    </source>
</evidence>
<comment type="caution">
    <text evidence="1">The sequence shown here is derived from an EMBL/GenBank/DDBJ whole genome shotgun (WGS) entry which is preliminary data.</text>
</comment>
<name>A0A540MTS9_MALBA</name>
<gene>
    <name evidence="1" type="ORF">C1H46_012207</name>
</gene>
<accession>A0A540MTS9</accession>
<dbReference type="EMBL" id="VIEB01000180">
    <property type="protein sequence ID" value="TQE02206.1"/>
    <property type="molecule type" value="Genomic_DNA"/>
</dbReference>
<dbReference type="Proteomes" id="UP000315295">
    <property type="component" value="Unassembled WGS sequence"/>
</dbReference>
<dbReference type="STRING" id="106549.A0A540MTS9"/>